<evidence type="ECO:0000313" key="9">
    <source>
        <dbReference type="EMBL" id="PLR85600.1"/>
    </source>
</evidence>
<feature type="transmembrane region" description="Helical" evidence="7">
    <location>
        <begin position="261"/>
        <end position="281"/>
    </location>
</feature>
<dbReference type="PROSITE" id="PS50928">
    <property type="entry name" value="ABC_TM1"/>
    <property type="match status" value="1"/>
</dbReference>
<keyword evidence="12" id="KW-1185">Reference proteome</keyword>
<dbReference type="GO" id="GO:0005886">
    <property type="term" value="C:plasma membrane"/>
    <property type="evidence" value="ECO:0007669"/>
    <property type="project" value="UniProtKB-SubCell"/>
</dbReference>
<evidence type="ECO:0000256" key="6">
    <source>
        <dbReference type="ARBA" id="ARBA00023136"/>
    </source>
</evidence>
<name>A0A2N5GQU3_9BACI</name>
<evidence type="ECO:0000256" key="7">
    <source>
        <dbReference type="RuleBase" id="RU363032"/>
    </source>
</evidence>
<dbReference type="RefSeq" id="WP_101575866.1">
    <property type="nucleotide sequence ID" value="NZ_PGVA01000005.1"/>
</dbReference>
<evidence type="ECO:0000259" key="8">
    <source>
        <dbReference type="PROSITE" id="PS50928"/>
    </source>
</evidence>
<dbReference type="EMBL" id="PGVA01000005">
    <property type="protein sequence ID" value="PLR85600.1"/>
    <property type="molecule type" value="Genomic_DNA"/>
</dbReference>
<dbReference type="GO" id="GO:0055085">
    <property type="term" value="P:transmembrane transport"/>
    <property type="evidence" value="ECO:0007669"/>
    <property type="project" value="InterPro"/>
</dbReference>
<feature type="transmembrane region" description="Helical" evidence="7">
    <location>
        <begin position="101"/>
        <end position="125"/>
    </location>
</feature>
<feature type="transmembrane region" description="Helical" evidence="7">
    <location>
        <begin position="155"/>
        <end position="183"/>
    </location>
</feature>
<comment type="subcellular location">
    <subcellularLocation>
        <location evidence="1 7">Cell membrane</location>
        <topology evidence="1 7">Multi-pass membrane protein</topology>
    </subcellularLocation>
</comment>
<reference evidence="9 11" key="1">
    <citation type="submission" date="2017-11" db="EMBL/GenBank/DDBJ databases">
        <title>Comparitive Functional Genomics of Dry Heat Resistant strains isolated from the Viking Spacecraft.</title>
        <authorList>
            <person name="Seuylemezian A."/>
            <person name="Cooper K."/>
            <person name="Vaishampayan P."/>
        </authorList>
    </citation>
    <scope>NUCLEOTIDE SEQUENCE [LARGE SCALE GENOMIC DNA]</scope>
    <source>
        <strain evidence="9 11">M4.6</strain>
    </source>
</reference>
<feature type="transmembrane region" description="Helical" evidence="7">
    <location>
        <begin position="9"/>
        <end position="29"/>
    </location>
</feature>
<proteinExistence type="inferred from homology"/>
<dbReference type="EMBL" id="PGVD01000046">
    <property type="protein sequence ID" value="PLR94739.1"/>
    <property type="molecule type" value="Genomic_DNA"/>
</dbReference>
<keyword evidence="6 7" id="KW-0472">Membrane</keyword>
<dbReference type="SUPFAM" id="SSF161098">
    <property type="entry name" value="MetI-like"/>
    <property type="match status" value="1"/>
</dbReference>
<dbReference type="InterPro" id="IPR035906">
    <property type="entry name" value="MetI-like_sf"/>
</dbReference>
<evidence type="ECO:0000313" key="10">
    <source>
        <dbReference type="EMBL" id="PLR94739.1"/>
    </source>
</evidence>
<organism evidence="9 11">
    <name type="scientific">Bacillus canaveralius</name>
    <dbReference type="NCBI Taxonomy" id="1403243"/>
    <lineage>
        <taxon>Bacteria</taxon>
        <taxon>Bacillati</taxon>
        <taxon>Bacillota</taxon>
        <taxon>Bacilli</taxon>
        <taxon>Bacillales</taxon>
        <taxon>Bacillaceae</taxon>
        <taxon>Bacillus</taxon>
    </lineage>
</organism>
<evidence type="ECO:0000256" key="1">
    <source>
        <dbReference type="ARBA" id="ARBA00004651"/>
    </source>
</evidence>
<dbReference type="Proteomes" id="UP000235114">
    <property type="component" value="Unassembled WGS sequence"/>
</dbReference>
<evidence type="ECO:0000256" key="5">
    <source>
        <dbReference type="ARBA" id="ARBA00022989"/>
    </source>
</evidence>
<keyword evidence="5 7" id="KW-1133">Transmembrane helix</keyword>
<keyword evidence="2 7" id="KW-0813">Transport</keyword>
<accession>A0A2N5GQU3</accession>
<dbReference type="OrthoDB" id="5174895at2"/>
<evidence type="ECO:0000256" key="3">
    <source>
        <dbReference type="ARBA" id="ARBA00022475"/>
    </source>
</evidence>
<keyword evidence="4 7" id="KW-0812">Transmembrane</keyword>
<comment type="similarity">
    <text evidence="7">Belongs to the binding-protein-dependent transport system permease family.</text>
</comment>
<feature type="domain" description="ABC transmembrane type-1" evidence="8">
    <location>
        <begin position="68"/>
        <end position="282"/>
    </location>
</feature>
<dbReference type="Gene3D" id="1.10.3720.10">
    <property type="entry name" value="MetI-like"/>
    <property type="match status" value="1"/>
</dbReference>
<evidence type="ECO:0000313" key="11">
    <source>
        <dbReference type="Proteomes" id="UP000234951"/>
    </source>
</evidence>
<dbReference type="InterPro" id="IPR051393">
    <property type="entry name" value="ABC_transporter_permease"/>
</dbReference>
<dbReference type="PANTHER" id="PTHR30193:SF37">
    <property type="entry name" value="INNER MEMBRANE ABC TRANSPORTER PERMEASE PROTEIN YCJO"/>
    <property type="match status" value="1"/>
</dbReference>
<protein>
    <submittedName>
        <fullName evidence="9">ABC transporter permease</fullName>
    </submittedName>
</protein>
<gene>
    <name evidence="9" type="ORF">CU635_03875</name>
    <name evidence="10" type="ORF">CVD25_16170</name>
</gene>
<feature type="transmembrane region" description="Helical" evidence="7">
    <location>
        <begin position="74"/>
        <end position="94"/>
    </location>
</feature>
<dbReference type="Pfam" id="PF00528">
    <property type="entry name" value="BPD_transp_1"/>
    <property type="match status" value="1"/>
</dbReference>
<sequence length="293" mass="33615">MKFKQYKALYFFILPGLALYLTFFVYPTFSALFYSFTNWDGLTADYDFVGLENYVNIFTNDSIFAKAFGNNLKFMLFVVIFQTLFSLIFSLYLVRNTKTNVFLRALFFFPTILSSVSVAFIWAFVYDPNLGILNTVLERANLNFLSQNWLGNEDLAIYSIAVVQVWFHTGQMIILFVAGLQNIPADLFEVAKIEGASRWQRFRFVTWPMLAPAATIVIAYTTIQSFKAFDLIYAMTRGGPNYATEILATLIYSTAFKGFQFGYASAESVIFMMVVAIITYLQFRALRANRINE</sequence>
<reference evidence="10 12" key="2">
    <citation type="submission" date="2017-12" db="EMBL/GenBank/DDBJ databases">
        <title>Comparative Functional Genomics of Dry Heat Resistant strains isolated from the Viking Spacecraft.</title>
        <authorList>
            <person name="Seuylemezian A."/>
            <person name="Cooper K."/>
            <person name="Vaishampayan P."/>
        </authorList>
    </citation>
    <scope>NUCLEOTIDE SEQUENCE [LARGE SCALE GENOMIC DNA]</scope>
    <source>
        <strain evidence="10 12">ATCC 29669</strain>
    </source>
</reference>
<dbReference type="CDD" id="cd06261">
    <property type="entry name" value="TM_PBP2"/>
    <property type="match status" value="1"/>
</dbReference>
<keyword evidence="3" id="KW-1003">Cell membrane</keyword>
<evidence type="ECO:0000313" key="12">
    <source>
        <dbReference type="Proteomes" id="UP000235114"/>
    </source>
</evidence>
<feature type="transmembrane region" description="Helical" evidence="7">
    <location>
        <begin position="204"/>
        <end position="223"/>
    </location>
</feature>
<dbReference type="InterPro" id="IPR000515">
    <property type="entry name" value="MetI-like"/>
</dbReference>
<dbReference type="AlphaFoldDB" id="A0A2N5GQU3"/>
<comment type="caution">
    <text evidence="9">The sequence shown here is derived from an EMBL/GenBank/DDBJ whole genome shotgun (WGS) entry which is preliminary data.</text>
</comment>
<evidence type="ECO:0000256" key="2">
    <source>
        <dbReference type="ARBA" id="ARBA00022448"/>
    </source>
</evidence>
<evidence type="ECO:0000256" key="4">
    <source>
        <dbReference type="ARBA" id="ARBA00022692"/>
    </source>
</evidence>
<dbReference type="Proteomes" id="UP000234951">
    <property type="component" value="Unassembled WGS sequence"/>
</dbReference>
<dbReference type="PANTHER" id="PTHR30193">
    <property type="entry name" value="ABC TRANSPORTER PERMEASE PROTEIN"/>
    <property type="match status" value="1"/>
</dbReference>